<dbReference type="AlphaFoldDB" id="A2Q1I5"/>
<reference evidence="1" key="1">
    <citation type="submission" date="2005-04" db="EMBL/GenBank/DDBJ databases">
        <authorList>
            <person name="Town C.D."/>
        </authorList>
    </citation>
    <scope>NUCLEOTIDE SEQUENCE</scope>
</reference>
<name>A2Q1I5_MEDTR</name>
<reference evidence="1" key="2">
    <citation type="submission" date="2007-03" db="EMBL/GenBank/DDBJ databases">
        <authorList>
            <consortium name="The International Medicago Genome Annotation Group"/>
        </authorList>
    </citation>
    <scope>NUCLEOTIDE SEQUENCE</scope>
</reference>
<dbReference type="EMBL" id="AC155886">
    <property type="protein sequence ID" value="ABN08226.1"/>
    <property type="molecule type" value="Genomic_DNA"/>
</dbReference>
<proteinExistence type="predicted"/>
<gene>
    <name evidence="1" type="ORF">MtrDRAFT_AC155886g3v2</name>
</gene>
<organism evidence="1">
    <name type="scientific">Medicago truncatula</name>
    <name type="common">Barrel medic</name>
    <name type="synonym">Medicago tribuloides</name>
    <dbReference type="NCBI Taxonomy" id="3880"/>
    <lineage>
        <taxon>Eukaryota</taxon>
        <taxon>Viridiplantae</taxon>
        <taxon>Streptophyta</taxon>
        <taxon>Embryophyta</taxon>
        <taxon>Tracheophyta</taxon>
        <taxon>Spermatophyta</taxon>
        <taxon>Magnoliopsida</taxon>
        <taxon>eudicotyledons</taxon>
        <taxon>Gunneridae</taxon>
        <taxon>Pentapetalae</taxon>
        <taxon>rosids</taxon>
        <taxon>fabids</taxon>
        <taxon>Fabales</taxon>
        <taxon>Fabaceae</taxon>
        <taxon>Papilionoideae</taxon>
        <taxon>50 kb inversion clade</taxon>
        <taxon>NPAAA clade</taxon>
        <taxon>Hologalegina</taxon>
        <taxon>IRL clade</taxon>
        <taxon>Trifolieae</taxon>
        <taxon>Medicago</taxon>
    </lineage>
</organism>
<accession>A2Q1I5</accession>
<protein>
    <submittedName>
        <fullName evidence="1">Uncharacterized protein</fullName>
    </submittedName>
</protein>
<evidence type="ECO:0000313" key="1">
    <source>
        <dbReference type="EMBL" id="ABN08226.1"/>
    </source>
</evidence>
<sequence length="118" mass="13131">MQPLTFIYRGLLTVPKVESILPLNPHSLISTDLSVGVRAGTHPPPFQEPFLTYSTTLKSSHSKHRQSPSDQVMICCKSICISSLKIAGIVVKIGMILQFYSPSLFQIDYRIEKLAKPC</sequence>